<comment type="caution">
    <text evidence="1">The sequence shown here is derived from an EMBL/GenBank/DDBJ whole genome shotgun (WGS) entry which is preliminary data.</text>
</comment>
<dbReference type="EMBL" id="LFYR01001858">
    <property type="protein sequence ID" value="KMZ58847.1"/>
    <property type="molecule type" value="Genomic_DNA"/>
</dbReference>
<evidence type="ECO:0000313" key="1">
    <source>
        <dbReference type="EMBL" id="KMZ58847.1"/>
    </source>
</evidence>
<accession>A0A0K9NRZ8</accession>
<protein>
    <submittedName>
        <fullName evidence="1">Uncharacterized protein</fullName>
    </submittedName>
</protein>
<organism evidence="1 2">
    <name type="scientific">Zostera marina</name>
    <name type="common">Eelgrass</name>
    <dbReference type="NCBI Taxonomy" id="29655"/>
    <lineage>
        <taxon>Eukaryota</taxon>
        <taxon>Viridiplantae</taxon>
        <taxon>Streptophyta</taxon>
        <taxon>Embryophyta</taxon>
        <taxon>Tracheophyta</taxon>
        <taxon>Spermatophyta</taxon>
        <taxon>Magnoliopsida</taxon>
        <taxon>Liliopsida</taxon>
        <taxon>Zosteraceae</taxon>
        <taxon>Zostera</taxon>
    </lineage>
</organism>
<reference evidence="2" key="1">
    <citation type="journal article" date="2016" name="Nature">
        <title>The genome of the seagrass Zostera marina reveals angiosperm adaptation to the sea.</title>
        <authorList>
            <person name="Olsen J.L."/>
            <person name="Rouze P."/>
            <person name="Verhelst B."/>
            <person name="Lin Y.-C."/>
            <person name="Bayer T."/>
            <person name="Collen J."/>
            <person name="Dattolo E."/>
            <person name="De Paoli E."/>
            <person name="Dittami S."/>
            <person name="Maumus F."/>
            <person name="Michel G."/>
            <person name="Kersting A."/>
            <person name="Lauritano C."/>
            <person name="Lohaus R."/>
            <person name="Toepel M."/>
            <person name="Tonon T."/>
            <person name="Vanneste K."/>
            <person name="Amirebrahimi M."/>
            <person name="Brakel J."/>
            <person name="Bostroem C."/>
            <person name="Chovatia M."/>
            <person name="Grimwood J."/>
            <person name="Jenkins J.W."/>
            <person name="Jueterbock A."/>
            <person name="Mraz A."/>
            <person name="Stam W.T."/>
            <person name="Tice H."/>
            <person name="Bornberg-Bauer E."/>
            <person name="Green P.J."/>
            <person name="Pearson G.A."/>
            <person name="Procaccini G."/>
            <person name="Duarte C.M."/>
            <person name="Schmutz J."/>
            <person name="Reusch T.B.H."/>
            <person name="Van de Peer Y."/>
        </authorList>
    </citation>
    <scope>NUCLEOTIDE SEQUENCE [LARGE SCALE GENOMIC DNA]</scope>
    <source>
        <strain evidence="2">cv. Finnish</strain>
    </source>
</reference>
<name>A0A0K9NRZ8_ZOSMR</name>
<gene>
    <name evidence="1" type="ORF">ZOSMA_72G00090</name>
</gene>
<dbReference type="Proteomes" id="UP000036987">
    <property type="component" value="Unassembled WGS sequence"/>
</dbReference>
<sequence>MVESILINHSTPRLTDFIQTPISPISATYEISQIQHYF</sequence>
<dbReference type="AlphaFoldDB" id="A0A0K9NRZ8"/>
<evidence type="ECO:0000313" key="2">
    <source>
        <dbReference type="Proteomes" id="UP000036987"/>
    </source>
</evidence>
<keyword evidence="2" id="KW-1185">Reference proteome</keyword>
<proteinExistence type="predicted"/>